<evidence type="ECO:0000313" key="5">
    <source>
        <dbReference type="EMBL" id="AHI52347.1"/>
    </source>
</evidence>
<dbReference type="OrthoDB" id="9802676at2"/>
<dbReference type="InterPro" id="IPR016193">
    <property type="entry name" value="Cytidine_deaminase-like"/>
</dbReference>
<dbReference type="EMBL" id="CP006681">
    <property type="protein sequence ID" value="AHI52347.1"/>
    <property type="molecule type" value="Genomic_DNA"/>
</dbReference>
<keyword evidence="3" id="KW-0862">Zinc</keyword>
<proteinExistence type="predicted"/>
<dbReference type="Proteomes" id="UP000019267">
    <property type="component" value="Chromosome"/>
</dbReference>
<dbReference type="InterPro" id="IPR016192">
    <property type="entry name" value="APOBEC/CMP_deaminase_Zn-bd"/>
</dbReference>
<keyword evidence="1" id="KW-0479">Metal-binding</keyword>
<dbReference type="GO" id="GO:0052717">
    <property type="term" value="F:tRNA-specific adenosine-34 deaminase activity"/>
    <property type="evidence" value="ECO:0007669"/>
    <property type="project" value="UniProtKB-EC"/>
</dbReference>
<keyword evidence="2" id="KW-0378">Hydrolase</keyword>
<keyword evidence="6" id="KW-1185">Reference proteome</keyword>
<reference evidence="5 6" key="1">
    <citation type="journal article" date="2014" name="Genome Biol. Evol.">
        <title>Molecular evolution of the substrate utilization strategies and putative virulence factors in mosquito-associated Spiroplasma species.</title>
        <authorList>
            <person name="Chang T.H."/>
            <person name="Lo W.S."/>
            <person name="Ku C."/>
            <person name="Chen L.L."/>
            <person name="Kuo C.H."/>
        </authorList>
    </citation>
    <scope>NUCLEOTIDE SEQUENCE [LARGE SCALE GENOMIC DNA]</scope>
    <source>
        <strain evidence="5">AES-1</strain>
    </source>
</reference>
<dbReference type="AlphaFoldDB" id="W6A5T1"/>
<gene>
    <name evidence="5" type="primary">tadA</name>
    <name evidence="5" type="ORF">SCULI_v1c00060</name>
</gene>
<name>W6A5T1_9MOLU</name>
<feature type="domain" description="CMP/dCMP-type deaminase" evidence="4">
    <location>
        <begin position="1"/>
        <end position="121"/>
    </location>
</feature>
<dbReference type="PANTHER" id="PTHR11079">
    <property type="entry name" value="CYTOSINE DEAMINASE FAMILY MEMBER"/>
    <property type="match status" value="1"/>
</dbReference>
<evidence type="ECO:0000256" key="3">
    <source>
        <dbReference type="ARBA" id="ARBA00022833"/>
    </source>
</evidence>
<organism evidence="5 6">
    <name type="scientific">Spiroplasma culicicola AES-1</name>
    <dbReference type="NCBI Taxonomy" id="1276246"/>
    <lineage>
        <taxon>Bacteria</taxon>
        <taxon>Bacillati</taxon>
        <taxon>Mycoplasmatota</taxon>
        <taxon>Mollicutes</taxon>
        <taxon>Entomoplasmatales</taxon>
        <taxon>Spiroplasmataceae</taxon>
        <taxon>Spiroplasma</taxon>
    </lineage>
</organism>
<dbReference type="HOGENOM" id="CLU_025810_4_0_14"/>
<evidence type="ECO:0000259" key="4">
    <source>
        <dbReference type="PROSITE" id="PS51747"/>
    </source>
</evidence>
<dbReference type="Pfam" id="PF14437">
    <property type="entry name" value="MafB19-deam"/>
    <property type="match status" value="1"/>
</dbReference>
<evidence type="ECO:0000256" key="2">
    <source>
        <dbReference type="ARBA" id="ARBA00022801"/>
    </source>
</evidence>
<dbReference type="InterPro" id="IPR002125">
    <property type="entry name" value="CMP_dCMP_dom"/>
</dbReference>
<dbReference type="GO" id="GO:0008270">
    <property type="term" value="F:zinc ion binding"/>
    <property type="evidence" value="ECO:0007669"/>
    <property type="project" value="InterPro"/>
</dbReference>
<dbReference type="PATRIC" id="fig|1276246.3.peg.6"/>
<dbReference type="InterPro" id="IPR058535">
    <property type="entry name" value="MafB19-deam"/>
</dbReference>
<dbReference type="PROSITE" id="PS00903">
    <property type="entry name" value="CYT_DCMP_DEAMINASES_1"/>
    <property type="match status" value="1"/>
</dbReference>
<dbReference type="STRING" id="1276246.SCULI_v1c00060"/>
<dbReference type="PROSITE" id="PS51747">
    <property type="entry name" value="CYT_DCMP_DEAMINASES_2"/>
    <property type="match status" value="1"/>
</dbReference>
<dbReference type="PANTHER" id="PTHR11079:SF149">
    <property type="entry name" value="TRNA-SPECIFIC ADENOSINE DEAMINASE 2"/>
    <property type="match status" value="1"/>
</dbReference>
<dbReference type="KEGG" id="scq:SCULI_v1c00060"/>
<dbReference type="Gene3D" id="3.40.140.10">
    <property type="entry name" value="Cytidine Deaminase, domain 2"/>
    <property type="match status" value="1"/>
</dbReference>
<dbReference type="GO" id="GO:0002100">
    <property type="term" value="P:tRNA wobble adenosine to inosine editing"/>
    <property type="evidence" value="ECO:0007669"/>
    <property type="project" value="InterPro"/>
</dbReference>
<evidence type="ECO:0000256" key="1">
    <source>
        <dbReference type="ARBA" id="ARBA00022723"/>
    </source>
</evidence>
<accession>W6A5T1</accession>
<protein>
    <submittedName>
        <fullName evidence="5">tRNA-specific adenosine deaminase</fullName>
    </submittedName>
</protein>
<dbReference type="SUPFAM" id="SSF53927">
    <property type="entry name" value="Cytidine deaminase-like"/>
    <property type="match status" value="1"/>
</dbReference>
<sequence length="138" mass="16208">MNESIFNRLKTEVIKCQKTQDVPVAAILLKEEKIVASGRNIREGKKDISGHAEIKVINKIFKKQKNKNLSEYQMVVTLKPCIMCIGAIEQVNIKNVYYYLENEKCNYNKIDTKINFIKIENNGEFFKTEIQQFFKRLR</sequence>
<dbReference type="CDD" id="cd01285">
    <property type="entry name" value="nucleoside_deaminase"/>
    <property type="match status" value="1"/>
</dbReference>
<dbReference type="eggNOG" id="COG0590">
    <property type="taxonomic scope" value="Bacteria"/>
</dbReference>
<evidence type="ECO:0000313" key="6">
    <source>
        <dbReference type="Proteomes" id="UP000019267"/>
    </source>
</evidence>
<dbReference type="RefSeq" id="WP_025362596.1">
    <property type="nucleotide sequence ID" value="NZ_CP006681.1"/>
</dbReference>